<reference evidence="3 4" key="1">
    <citation type="journal article" date="2014" name="Genome Announc.">
        <title>Draft Genome Sequence of Streptomyces roseochromogenes subsp. oscitans DS 12.976, Producer of the Aminocoumarin Antibiotic Clorobiocin.</title>
        <authorList>
            <person name="Ruckert C."/>
            <person name="Kalinowski J."/>
            <person name="Heide L."/>
            <person name="Apel A.K."/>
        </authorList>
    </citation>
    <scope>NUCLEOTIDE SEQUENCE [LARGE SCALE GENOMIC DNA]</scope>
    <source>
        <strain evidence="3 4">DS 12.976</strain>
    </source>
</reference>
<sequence length="551" mass="57271">MPPTLASLVHHSALKLTVRAGEDRLDVPVRWAHVSELADPVPYMEGGELLLITALKLDAEDREAMRRYVKRLVGAGVVGLGFAVGVNYEEIPDALVEAAQAEGLPLLEVPRRTPFLAISKAVSAAIAADQYRAVTAGFAAQRELTKQALNAGPEGLLGALAAQVDGWAALYDASGAVVAAAPEWAGRRAARLTADVERLRERPAPASSVVGGPEHEDRVELHSLGTGRRPRAALAVGTAAALGTAERYAVHSAIALLTLTTERSRSLHAAEQRLGTAVLRMLLAGEPDHARAVAGDLYGGLLDAPFRMIVAESASGTAARVHADAHGHVAPSVSGGAALVAGAGGDPLGGLTESVEAAAARSGEAVLVVPDGERLVVLAADGGAAVTACTQYAAALEAARAVPEQAGGEEEELVVGLSAPAGPIAAAAAYKQAEQALSVARRRGRVLVEHEQLAAGSVLPLLADDAVKAFADGLLRALHEHDATGRGDLVASLRAWLSRHGQWDAAAADLGVHRHTLRYRMRRVEEILGRSLDDPDVRMELWLALKATSAE</sequence>
<evidence type="ECO:0000313" key="3">
    <source>
        <dbReference type="EMBL" id="EST33881.1"/>
    </source>
</evidence>
<dbReference type="Pfam" id="PF07905">
    <property type="entry name" value="PucR"/>
    <property type="match status" value="1"/>
</dbReference>
<evidence type="ECO:0000259" key="1">
    <source>
        <dbReference type="Pfam" id="PF07905"/>
    </source>
</evidence>
<gene>
    <name evidence="3" type="ORF">M878_11770</name>
</gene>
<feature type="domain" description="Purine catabolism PurC-like" evidence="1">
    <location>
        <begin position="9"/>
        <end position="126"/>
    </location>
</feature>
<dbReference type="Proteomes" id="UP000017984">
    <property type="component" value="Chromosome"/>
</dbReference>
<keyword evidence="4" id="KW-1185">Reference proteome</keyword>
<dbReference type="STRING" id="1352936.M878_11770"/>
<comment type="caution">
    <text evidence="3">The sequence shown here is derived from an EMBL/GenBank/DDBJ whole genome shotgun (WGS) entry which is preliminary data.</text>
</comment>
<dbReference type="InterPro" id="IPR051448">
    <property type="entry name" value="CdaR-like_regulators"/>
</dbReference>
<dbReference type="PATRIC" id="fig|1352936.5.peg.2494"/>
<name>V6KR24_STRRC</name>
<dbReference type="PANTHER" id="PTHR33744">
    <property type="entry name" value="CARBOHYDRATE DIACID REGULATOR"/>
    <property type="match status" value="1"/>
</dbReference>
<organism evidence="3 4">
    <name type="scientific">Streptomyces roseochromogenus subsp. oscitans DS 12.976</name>
    <dbReference type="NCBI Taxonomy" id="1352936"/>
    <lineage>
        <taxon>Bacteria</taxon>
        <taxon>Bacillati</taxon>
        <taxon>Actinomycetota</taxon>
        <taxon>Actinomycetes</taxon>
        <taxon>Kitasatosporales</taxon>
        <taxon>Streptomycetaceae</taxon>
        <taxon>Streptomyces</taxon>
    </lineage>
</organism>
<evidence type="ECO:0000259" key="2">
    <source>
        <dbReference type="Pfam" id="PF13556"/>
    </source>
</evidence>
<dbReference type="Gene3D" id="1.10.10.2840">
    <property type="entry name" value="PucR C-terminal helix-turn-helix domain"/>
    <property type="match status" value="1"/>
</dbReference>
<dbReference type="InterPro" id="IPR025736">
    <property type="entry name" value="PucR_C-HTH_dom"/>
</dbReference>
<dbReference type="EMBL" id="AWQX01000096">
    <property type="protein sequence ID" value="EST33881.1"/>
    <property type="molecule type" value="Genomic_DNA"/>
</dbReference>
<proteinExistence type="predicted"/>
<accession>V6KR24</accession>
<dbReference type="RefSeq" id="WP_023546384.1">
    <property type="nucleotide sequence ID" value="NZ_CM002285.1"/>
</dbReference>
<dbReference type="Pfam" id="PF13556">
    <property type="entry name" value="HTH_30"/>
    <property type="match status" value="1"/>
</dbReference>
<dbReference type="OrthoDB" id="8450798at2"/>
<protein>
    <submittedName>
        <fullName evidence="3">PucR family transcriptional regulator</fullName>
    </submittedName>
</protein>
<dbReference type="HOGENOM" id="CLU_017436_4_1_11"/>
<feature type="domain" description="PucR C-terminal helix-turn-helix" evidence="2">
    <location>
        <begin position="489"/>
        <end position="547"/>
    </location>
</feature>
<evidence type="ECO:0000313" key="4">
    <source>
        <dbReference type="Proteomes" id="UP000017984"/>
    </source>
</evidence>
<dbReference type="PANTHER" id="PTHR33744:SF1">
    <property type="entry name" value="DNA-BINDING TRANSCRIPTIONAL ACTIVATOR ADER"/>
    <property type="match status" value="1"/>
</dbReference>
<dbReference type="InterPro" id="IPR012914">
    <property type="entry name" value="PucR_dom"/>
</dbReference>
<dbReference type="AlphaFoldDB" id="V6KR24"/>
<dbReference type="InterPro" id="IPR042070">
    <property type="entry name" value="PucR_C-HTH_sf"/>
</dbReference>